<dbReference type="Pfam" id="PF03663">
    <property type="entry name" value="Glyco_hydro_76"/>
    <property type="match status" value="1"/>
</dbReference>
<evidence type="ECO:0000313" key="3">
    <source>
        <dbReference type="Proteomes" id="UP000293360"/>
    </source>
</evidence>
<dbReference type="EMBL" id="QJNU01000811">
    <property type="protein sequence ID" value="RYO85532.1"/>
    <property type="molecule type" value="Genomic_DNA"/>
</dbReference>
<evidence type="ECO:0000313" key="2">
    <source>
        <dbReference type="EMBL" id="RYO85532.1"/>
    </source>
</evidence>
<dbReference type="Gene3D" id="1.50.10.20">
    <property type="match status" value="1"/>
</dbReference>
<name>A0A4Q4SXZ0_9PEZI</name>
<dbReference type="SUPFAM" id="SSF48208">
    <property type="entry name" value="Six-hairpin glycosidases"/>
    <property type="match status" value="1"/>
</dbReference>
<evidence type="ECO:0000256" key="1">
    <source>
        <dbReference type="SAM" id="SignalP"/>
    </source>
</evidence>
<dbReference type="AlphaFoldDB" id="A0A4Q4SXZ0"/>
<reference evidence="2 3" key="1">
    <citation type="submission" date="2018-06" db="EMBL/GenBank/DDBJ databases">
        <title>Complete Genomes of Monosporascus.</title>
        <authorList>
            <person name="Robinson A.J."/>
            <person name="Natvig D.O."/>
        </authorList>
    </citation>
    <scope>NUCLEOTIDE SEQUENCE [LARGE SCALE GENOMIC DNA]</scope>
    <source>
        <strain evidence="2 3">CBS 110550</strain>
    </source>
</reference>
<keyword evidence="1" id="KW-0732">Signal</keyword>
<dbReference type="GO" id="GO:0005975">
    <property type="term" value="P:carbohydrate metabolic process"/>
    <property type="evidence" value="ECO:0007669"/>
    <property type="project" value="InterPro"/>
</dbReference>
<dbReference type="OrthoDB" id="9984024at2759"/>
<evidence type="ECO:0008006" key="4">
    <source>
        <dbReference type="Google" id="ProtNLM"/>
    </source>
</evidence>
<dbReference type="PANTHER" id="PTHR47791:SF1">
    <property type="entry name" value="ENDO MANNANASE, GH76 FAMILY (EUROFUNG)"/>
    <property type="match status" value="1"/>
</dbReference>
<dbReference type="STRING" id="155417.A0A4Q4SXZ0"/>
<dbReference type="PANTHER" id="PTHR47791">
    <property type="entry name" value="MEIOTICALLY UP-REGULATED GENE 191 PROTEIN"/>
    <property type="match status" value="1"/>
</dbReference>
<dbReference type="InterPro" id="IPR008928">
    <property type="entry name" value="6-hairpin_glycosidase_sf"/>
</dbReference>
<proteinExistence type="predicted"/>
<comment type="caution">
    <text evidence="2">The sequence shown here is derived from an EMBL/GenBank/DDBJ whole genome shotgun (WGS) entry which is preliminary data.</text>
</comment>
<sequence>MALKTLLGAAIAGASLAAGFQKRADPETNYNRAADAAVVLQKWYDWNTGLWRESNWWNSANVLQTLGNFDHAGDRHPYDVRQIYENTFDRAQRSFALSVTKTLLANGLMAENHTFVAPAADERPKIEERGFDRFLNDYYDDEGWWALALLRAHDLGFGPQYIDMANGIFEDMKGGASHCGGIYWDKRRTYTNAIANELYLAVAASLANRMPASLKSYYLDTALRQWTWFRNSGMINGENLVNDGLTENCVNNGYSPWTYNQGVILGALIELTKATGDNGYVDQAHTIATAAIRGLNYNGVLQERDCGQDCGGDGNQFKGIFMRNLQYLHQFSPRDEYRDFIMFNADRIYDHARNGEGEIGAWWWEYVRPSALLAGSHSSGLDALVAAFAIGQ</sequence>
<organism evidence="2 3">
    <name type="scientific">Monosporascus ibericus</name>
    <dbReference type="NCBI Taxonomy" id="155417"/>
    <lineage>
        <taxon>Eukaryota</taxon>
        <taxon>Fungi</taxon>
        <taxon>Dikarya</taxon>
        <taxon>Ascomycota</taxon>
        <taxon>Pezizomycotina</taxon>
        <taxon>Sordariomycetes</taxon>
        <taxon>Xylariomycetidae</taxon>
        <taxon>Xylariales</taxon>
        <taxon>Xylariales incertae sedis</taxon>
        <taxon>Monosporascus</taxon>
    </lineage>
</organism>
<dbReference type="Proteomes" id="UP000293360">
    <property type="component" value="Unassembled WGS sequence"/>
</dbReference>
<protein>
    <recommendedName>
        <fullName evidence="4">Mannan endo-1,6-alpha-mannosidase</fullName>
    </recommendedName>
</protein>
<feature type="chain" id="PRO_5020662383" description="Mannan endo-1,6-alpha-mannosidase" evidence="1">
    <location>
        <begin position="18"/>
        <end position="392"/>
    </location>
</feature>
<dbReference type="InterPro" id="IPR053169">
    <property type="entry name" value="MUG_Protein"/>
</dbReference>
<dbReference type="InterPro" id="IPR005198">
    <property type="entry name" value="Glyco_hydro_76"/>
</dbReference>
<feature type="signal peptide" evidence="1">
    <location>
        <begin position="1"/>
        <end position="17"/>
    </location>
</feature>
<accession>A0A4Q4SXZ0</accession>
<gene>
    <name evidence="2" type="ORF">DL764_009157</name>
</gene>
<keyword evidence="3" id="KW-1185">Reference proteome</keyword>